<sequence>MQRNSEHHGAKMLRKYAIMRIESINLVNYRCHALLQVDLKPGFNVIVGVNGSGKTSLLKAICDVLTGFSQHLSLMNGNYHALDDANVVRLKGEVIQGSYRFEPQYPVQITATGYAFEAKCRWTVQKNSQVDATQINGPSPGLIWQTKQYAIGQTSENVQARLNLPIIAFYRANRHWNQPQPHEMQAATARNARTDGYTSWWDASLDSSALQYWVIGKCLERFQTSSETGISFDDIRSDELALVNQALALAVEGTKGLKYDLKQKSLLVEWSNTIDSPREPTAFENLSDGQRAVIGLVADIARRMCVLNPQLGHEVTNETPGVVLIDELDMHLHPRWQRILTSGLKRAFPKIQFIVASHSPQVLGELKPEEIILLRPSGTAHPQVSYGLTSSQVLEEIMDATARTPDVERLLSEIFELLERGALLTAKEKLDALKTTAPGIPELAGAQALLRRKEVLGR</sequence>
<dbReference type="Gene3D" id="3.40.50.300">
    <property type="entry name" value="P-loop containing nucleotide triphosphate hydrolases"/>
    <property type="match status" value="2"/>
</dbReference>
<proteinExistence type="predicted"/>
<dbReference type="SUPFAM" id="SSF52540">
    <property type="entry name" value="P-loop containing nucleoside triphosphate hydrolases"/>
    <property type="match status" value="1"/>
</dbReference>
<gene>
    <name evidence="2" type="ORF">EBB_15960</name>
</gene>
<dbReference type="EMBL" id="JACXST010000002">
    <property type="protein sequence ID" value="MBD9361982.1"/>
    <property type="molecule type" value="Genomic_DNA"/>
</dbReference>
<dbReference type="PANTHER" id="PTHR32182">
    <property type="entry name" value="DNA REPLICATION AND REPAIR PROTEIN RECF"/>
    <property type="match status" value="1"/>
</dbReference>
<protein>
    <submittedName>
        <fullName evidence="2">AAA family ATPase</fullName>
    </submittedName>
</protein>
<feature type="domain" description="AAA+ ATPase" evidence="1">
    <location>
        <begin position="40"/>
        <end position="377"/>
    </location>
</feature>
<dbReference type="Proteomes" id="UP000641152">
    <property type="component" value="Unassembled WGS sequence"/>
</dbReference>
<keyword evidence="3" id="KW-1185">Reference proteome</keyword>
<dbReference type="InterPro" id="IPR003959">
    <property type="entry name" value="ATPase_AAA_core"/>
</dbReference>
<name>A0ABR9DFY9_9GAMM</name>
<dbReference type="InterPro" id="IPR027417">
    <property type="entry name" value="P-loop_NTPase"/>
</dbReference>
<dbReference type="InterPro" id="IPR038729">
    <property type="entry name" value="Rad50/SbcC_AAA"/>
</dbReference>
<organism evidence="2 3">
    <name type="scientific">Methylomonas fluvii</name>
    <dbReference type="NCBI Taxonomy" id="1854564"/>
    <lineage>
        <taxon>Bacteria</taxon>
        <taxon>Pseudomonadati</taxon>
        <taxon>Pseudomonadota</taxon>
        <taxon>Gammaproteobacteria</taxon>
        <taxon>Methylococcales</taxon>
        <taxon>Methylococcaceae</taxon>
        <taxon>Methylomonas</taxon>
    </lineage>
</organism>
<dbReference type="PANTHER" id="PTHR32182:SF23">
    <property type="entry name" value="ATP BINDING PROTEIN"/>
    <property type="match status" value="1"/>
</dbReference>
<dbReference type="RefSeq" id="WP_192394733.1">
    <property type="nucleotide sequence ID" value="NZ_CAJHIU010000002.1"/>
</dbReference>
<dbReference type="Pfam" id="PF13476">
    <property type="entry name" value="AAA_23"/>
    <property type="match status" value="1"/>
</dbReference>
<evidence type="ECO:0000313" key="2">
    <source>
        <dbReference type="EMBL" id="MBD9361982.1"/>
    </source>
</evidence>
<dbReference type="SMART" id="SM00382">
    <property type="entry name" value="AAA"/>
    <property type="match status" value="1"/>
</dbReference>
<accession>A0ABR9DFY9</accession>
<dbReference type="InterPro" id="IPR003593">
    <property type="entry name" value="AAA+_ATPase"/>
</dbReference>
<reference evidence="2 3" key="1">
    <citation type="submission" date="2020-09" db="EMBL/GenBank/DDBJ databases">
        <title>Methylomonas albis sp. nov. and Methylomonas fluvii sp. nov.: Two cold-adapted methanotrophs from the River Elbe and an amended description of Methylovulum psychrotolerans strain Eb1.</title>
        <authorList>
            <person name="Bussmann I.K."/>
            <person name="Klings K.-W."/>
            <person name="Warnstedt J."/>
            <person name="Hoppert M."/>
            <person name="Saborowski A."/>
            <person name="Horn F."/>
            <person name="Liebner S."/>
        </authorList>
    </citation>
    <scope>NUCLEOTIDE SEQUENCE [LARGE SCALE GENOMIC DNA]</scope>
    <source>
        <strain evidence="2 3">EbB</strain>
    </source>
</reference>
<evidence type="ECO:0000313" key="3">
    <source>
        <dbReference type="Proteomes" id="UP000641152"/>
    </source>
</evidence>
<dbReference type="Pfam" id="PF13304">
    <property type="entry name" value="AAA_21"/>
    <property type="match status" value="1"/>
</dbReference>
<evidence type="ECO:0000259" key="1">
    <source>
        <dbReference type="SMART" id="SM00382"/>
    </source>
</evidence>
<comment type="caution">
    <text evidence="2">The sequence shown here is derived from an EMBL/GenBank/DDBJ whole genome shotgun (WGS) entry which is preliminary data.</text>
</comment>